<keyword evidence="2" id="KW-0804">Transcription</keyword>
<dbReference type="Pfam" id="PF13490">
    <property type="entry name" value="zf-HC2"/>
    <property type="match status" value="1"/>
</dbReference>
<feature type="transmembrane region" description="Helical" evidence="3">
    <location>
        <begin position="191"/>
        <end position="208"/>
    </location>
</feature>
<evidence type="ECO:0000256" key="3">
    <source>
        <dbReference type="SAM" id="Phobius"/>
    </source>
</evidence>
<name>A0A919U962_9ACTN</name>
<keyword evidence="3" id="KW-0472">Membrane</keyword>
<dbReference type="EMBL" id="BONQ01000024">
    <property type="protein sequence ID" value="GIG43450.1"/>
    <property type="molecule type" value="Genomic_DNA"/>
</dbReference>
<evidence type="ECO:0000256" key="2">
    <source>
        <dbReference type="ARBA" id="ARBA00023163"/>
    </source>
</evidence>
<accession>A0A919U962</accession>
<evidence type="ECO:0000313" key="6">
    <source>
        <dbReference type="Proteomes" id="UP000660611"/>
    </source>
</evidence>
<feature type="transmembrane region" description="Helical" evidence="3">
    <location>
        <begin position="243"/>
        <end position="262"/>
    </location>
</feature>
<dbReference type="RefSeq" id="WP_203845308.1">
    <property type="nucleotide sequence ID" value="NZ_BAAAVW010000004.1"/>
</dbReference>
<organism evidence="5 6">
    <name type="scientific">Dactylosporangium siamense</name>
    <dbReference type="NCBI Taxonomy" id="685454"/>
    <lineage>
        <taxon>Bacteria</taxon>
        <taxon>Bacillati</taxon>
        <taxon>Actinomycetota</taxon>
        <taxon>Actinomycetes</taxon>
        <taxon>Micromonosporales</taxon>
        <taxon>Micromonosporaceae</taxon>
        <taxon>Dactylosporangium</taxon>
    </lineage>
</organism>
<dbReference type="InterPro" id="IPR027383">
    <property type="entry name" value="Znf_put"/>
</dbReference>
<evidence type="ECO:0000256" key="1">
    <source>
        <dbReference type="ARBA" id="ARBA00023015"/>
    </source>
</evidence>
<keyword evidence="3" id="KW-1133">Transmembrane helix</keyword>
<feature type="transmembrane region" description="Helical" evidence="3">
    <location>
        <begin position="123"/>
        <end position="142"/>
    </location>
</feature>
<dbReference type="InterPro" id="IPR041916">
    <property type="entry name" value="Anti_sigma_zinc_sf"/>
</dbReference>
<keyword evidence="6" id="KW-1185">Reference proteome</keyword>
<evidence type="ECO:0000259" key="4">
    <source>
        <dbReference type="Pfam" id="PF13490"/>
    </source>
</evidence>
<proteinExistence type="predicted"/>
<evidence type="ECO:0000313" key="5">
    <source>
        <dbReference type="EMBL" id="GIG43450.1"/>
    </source>
</evidence>
<gene>
    <name evidence="5" type="ORF">Dsi01nite_014910</name>
</gene>
<keyword evidence="1" id="KW-0805">Transcription regulation</keyword>
<dbReference type="Proteomes" id="UP000660611">
    <property type="component" value="Unassembled WGS sequence"/>
</dbReference>
<sequence>MRRSPAWHLQDSDLHAYAGGGLAGPLLWSVEAHLGACASCRDRLHGCVAQADPQLVEDGWARLDASLDAAVPGPVERLLLLLGVPDHTARLLAATPALRLSWLVAVALTLAMTATIARLADPIVFLAAAPLLPLIGVAVSFGPGIDPTYEMALVAPMQSFRLLLLRCVTVVSANTVLCALASLAVDAGLAAAGWFLPSLALTVLTLLLAPRFGTVIAACAVGVGWACLVAALTGALFTTAGQSGTALAAVLAAAVLARRASAFDTSRFRRIR</sequence>
<dbReference type="Gene3D" id="1.10.10.1320">
    <property type="entry name" value="Anti-sigma factor, zinc-finger domain"/>
    <property type="match status" value="1"/>
</dbReference>
<reference evidence="5" key="1">
    <citation type="submission" date="2021-01" db="EMBL/GenBank/DDBJ databases">
        <title>Whole genome shotgun sequence of Dactylosporangium siamense NBRC 106093.</title>
        <authorList>
            <person name="Komaki H."/>
            <person name="Tamura T."/>
        </authorList>
    </citation>
    <scope>NUCLEOTIDE SEQUENCE</scope>
    <source>
        <strain evidence="5">NBRC 106093</strain>
    </source>
</reference>
<feature type="transmembrane region" description="Helical" evidence="3">
    <location>
        <begin position="163"/>
        <end position="185"/>
    </location>
</feature>
<feature type="transmembrane region" description="Helical" evidence="3">
    <location>
        <begin position="100"/>
        <end position="117"/>
    </location>
</feature>
<dbReference type="AlphaFoldDB" id="A0A919U962"/>
<feature type="transmembrane region" description="Helical" evidence="3">
    <location>
        <begin position="215"/>
        <end position="237"/>
    </location>
</feature>
<comment type="caution">
    <text evidence="5">The sequence shown here is derived from an EMBL/GenBank/DDBJ whole genome shotgun (WGS) entry which is preliminary data.</text>
</comment>
<protein>
    <recommendedName>
        <fullName evidence="4">Putative zinc-finger domain-containing protein</fullName>
    </recommendedName>
</protein>
<keyword evidence="3" id="KW-0812">Transmembrane</keyword>
<feature type="domain" description="Putative zinc-finger" evidence="4">
    <location>
        <begin position="14"/>
        <end position="41"/>
    </location>
</feature>